<sequence>MCKVLGLTGSIATGKSTVSLMFDDFRIPVIDADKIAREVVHPGEKAYEEIIHHFGVHILREDKTINRKLLGEIIFADNQKRERLNHIVHPAVRQKMVERRDTYLQADAQCVVLDIPLLFENNLTELVDKTIVVYVDENTQLQRLMNRDGYSEAEAKQRIAAQMPITDKVKRADGVIDNTGSKFHTFQQLEELLQLWNILPR</sequence>
<dbReference type="PATRIC" id="fig|1473.5.peg.2935"/>
<keyword evidence="5" id="KW-0808">Transferase</keyword>
<dbReference type="RefSeq" id="WP_050353346.1">
    <property type="nucleotide sequence ID" value="NZ_BOSN01000009.1"/>
</dbReference>
<dbReference type="GO" id="GO:0015937">
    <property type="term" value="P:coenzyme A biosynthetic process"/>
    <property type="evidence" value="ECO:0007669"/>
    <property type="project" value="UniProtKB-UniRule"/>
</dbReference>
<dbReference type="OrthoDB" id="9812943at2"/>
<dbReference type="GO" id="GO:0005737">
    <property type="term" value="C:cytoplasm"/>
    <property type="evidence" value="ECO:0007669"/>
    <property type="project" value="UniProtKB-SubCell"/>
</dbReference>
<comment type="subcellular location">
    <subcellularLocation>
        <location evidence="5">Cytoplasm</location>
    </subcellularLocation>
</comment>
<evidence type="ECO:0000256" key="5">
    <source>
        <dbReference type="HAMAP-Rule" id="MF_00376"/>
    </source>
</evidence>
<gene>
    <name evidence="5" type="primary">coaE</name>
    <name evidence="7" type="ORF">AFK71_20800</name>
</gene>
<evidence type="ECO:0000256" key="1">
    <source>
        <dbReference type="ARBA" id="ARBA00009018"/>
    </source>
</evidence>
<evidence type="ECO:0000313" key="7">
    <source>
        <dbReference type="EMBL" id="KNE20762.1"/>
    </source>
</evidence>
<dbReference type="InterPro" id="IPR027417">
    <property type="entry name" value="P-loop_NTPase"/>
</dbReference>
<comment type="caution">
    <text evidence="7">The sequence shown here is derived from an EMBL/GenBank/DDBJ whole genome shotgun (WGS) entry which is preliminary data.</text>
</comment>
<protein>
    <recommendedName>
        <fullName evidence="5 6">Dephospho-CoA kinase</fullName>
        <ecNumber evidence="5 6">2.7.1.24</ecNumber>
    </recommendedName>
    <alternativeName>
        <fullName evidence="5">Dephosphocoenzyme A kinase</fullName>
    </alternativeName>
</protein>
<dbReference type="Gene3D" id="3.40.50.300">
    <property type="entry name" value="P-loop containing nucleotide triphosphate hydrolases"/>
    <property type="match status" value="1"/>
</dbReference>
<dbReference type="GeneID" id="66870002"/>
<keyword evidence="5" id="KW-0963">Cytoplasm</keyword>
<dbReference type="PROSITE" id="PS51219">
    <property type="entry name" value="DPCK"/>
    <property type="match status" value="1"/>
</dbReference>
<dbReference type="FunFam" id="3.40.50.300:FF:000485">
    <property type="entry name" value="Dephospho-CoA kinase CAB5"/>
    <property type="match status" value="1"/>
</dbReference>
<organism evidence="7 8">
    <name type="scientific">Virgibacillus pantothenticus</name>
    <dbReference type="NCBI Taxonomy" id="1473"/>
    <lineage>
        <taxon>Bacteria</taxon>
        <taxon>Bacillati</taxon>
        <taxon>Bacillota</taxon>
        <taxon>Bacilli</taxon>
        <taxon>Bacillales</taxon>
        <taxon>Bacillaceae</taxon>
        <taxon>Virgibacillus</taxon>
    </lineage>
</organism>
<comment type="function">
    <text evidence="5">Catalyzes the phosphorylation of the 3'-hydroxyl group of dephosphocoenzyme A to form coenzyme A.</text>
</comment>
<keyword evidence="3 5" id="KW-0067">ATP-binding</keyword>
<reference evidence="8" key="1">
    <citation type="submission" date="2015-07" db="EMBL/GenBank/DDBJ databases">
        <title>Fjat-10053 dsm26.</title>
        <authorList>
            <person name="Liu B."/>
            <person name="Wang J."/>
            <person name="Zhu Y."/>
            <person name="Liu G."/>
            <person name="Chen Q."/>
            <person name="Chen Z."/>
            <person name="Lan J."/>
            <person name="Che J."/>
            <person name="Ge C."/>
            <person name="Shi H."/>
            <person name="Pan Z."/>
            <person name="Liu X."/>
        </authorList>
    </citation>
    <scope>NUCLEOTIDE SEQUENCE [LARGE SCALE GENOMIC DNA]</scope>
    <source>
        <strain evidence="8">DSM 26</strain>
    </source>
</reference>
<dbReference type="PANTHER" id="PTHR10695:SF46">
    <property type="entry name" value="BIFUNCTIONAL COENZYME A SYNTHASE-RELATED"/>
    <property type="match status" value="1"/>
</dbReference>
<dbReference type="GO" id="GO:0005524">
    <property type="term" value="F:ATP binding"/>
    <property type="evidence" value="ECO:0007669"/>
    <property type="project" value="UniProtKB-UniRule"/>
</dbReference>
<comment type="similarity">
    <text evidence="1 5">Belongs to the CoaE family.</text>
</comment>
<dbReference type="EC" id="2.7.1.24" evidence="5 6"/>
<dbReference type="AlphaFoldDB" id="A0A0L0QQ88"/>
<dbReference type="InterPro" id="IPR001977">
    <property type="entry name" value="Depp_CoAkinase"/>
</dbReference>
<evidence type="ECO:0000256" key="3">
    <source>
        <dbReference type="ARBA" id="ARBA00022840"/>
    </source>
</evidence>
<dbReference type="SUPFAM" id="SSF52540">
    <property type="entry name" value="P-loop containing nucleoside triphosphate hydrolases"/>
    <property type="match status" value="1"/>
</dbReference>
<dbReference type="CDD" id="cd02022">
    <property type="entry name" value="DPCK"/>
    <property type="match status" value="1"/>
</dbReference>
<comment type="catalytic activity">
    <reaction evidence="5">
        <text>3'-dephospho-CoA + ATP = ADP + CoA + H(+)</text>
        <dbReference type="Rhea" id="RHEA:18245"/>
        <dbReference type="ChEBI" id="CHEBI:15378"/>
        <dbReference type="ChEBI" id="CHEBI:30616"/>
        <dbReference type="ChEBI" id="CHEBI:57287"/>
        <dbReference type="ChEBI" id="CHEBI:57328"/>
        <dbReference type="ChEBI" id="CHEBI:456216"/>
        <dbReference type="EC" id="2.7.1.24"/>
    </reaction>
</comment>
<keyword evidence="4 5" id="KW-0173">Coenzyme A biosynthesis</keyword>
<dbReference type="Pfam" id="PF01121">
    <property type="entry name" value="CoaE"/>
    <property type="match status" value="1"/>
</dbReference>
<evidence type="ECO:0000256" key="6">
    <source>
        <dbReference type="NCBIfam" id="TIGR00152"/>
    </source>
</evidence>
<evidence type="ECO:0000256" key="2">
    <source>
        <dbReference type="ARBA" id="ARBA00022741"/>
    </source>
</evidence>
<dbReference type="UniPathway" id="UPA00241">
    <property type="reaction ID" value="UER00356"/>
</dbReference>
<dbReference type="HAMAP" id="MF_00376">
    <property type="entry name" value="Dephospho_CoA_kinase"/>
    <property type="match status" value="1"/>
</dbReference>
<dbReference type="EMBL" id="LGTO01000007">
    <property type="protein sequence ID" value="KNE20762.1"/>
    <property type="molecule type" value="Genomic_DNA"/>
</dbReference>
<comment type="pathway">
    <text evidence="5">Cofactor biosynthesis; coenzyme A biosynthesis; CoA from (R)-pantothenate: step 5/5.</text>
</comment>
<keyword evidence="2 5" id="KW-0547">Nucleotide-binding</keyword>
<name>A0A0L0QQ88_VIRPA</name>
<evidence type="ECO:0000256" key="4">
    <source>
        <dbReference type="ARBA" id="ARBA00022993"/>
    </source>
</evidence>
<feature type="binding site" evidence="5">
    <location>
        <begin position="12"/>
        <end position="17"/>
    </location>
    <ligand>
        <name>ATP</name>
        <dbReference type="ChEBI" id="CHEBI:30616"/>
    </ligand>
</feature>
<keyword evidence="8" id="KW-1185">Reference proteome</keyword>
<accession>A0A0L0QQ88</accession>
<proteinExistence type="inferred from homology"/>
<keyword evidence="5 7" id="KW-0418">Kinase</keyword>
<dbReference type="Proteomes" id="UP000036780">
    <property type="component" value="Unassembled WGS sequence"/>
</dbReference>
<dbReference type="GO" id="GO:0004140">
    <property type="term" value="F:dephospho-CoA kinase activity"/>
    <property type="evidence" value="ECO:0007669"/>
    <property type="project" value="UniProtKB-UniRule"/>
</dbReference>
<evidence type="ECO:0000313" key="8">
    <source>
        <dbReference type="Proteomes" id="UP000036780"/>
    </source>
</evidence>
<dbReference type="NCBIfam" id="TIGR00152">
    <property type="entry name" value="dephospho-CoA kinase"/>
    <property type="match status" value="1"/>
</dbReference>
<dbReference type="PANTHER" id="PTHR10695">
    <property type="entry name" value="DEPHOSPHO-COA KINASE-RELATED"/>
    <property type="match status" value="1"/>
</dbReference>